<dbReference type="EMBL" id="MDBO01000036">
    <property type="protein sequence ID" value="PMP14023.1"/>
    <property type="molecule type" value="Genomic_DNA"/>
</dbReference>
<comment type="caution">
    <text evidence="1">The sequence shown here is derived from an EMBL/GenBank/DDBJ whole genome shotgun (WGS) entry which is preliminary data.</text>
</comment>
<sequence length="272" mass="30835">MATQAEKKREPGNIVNDINSLLKEALVERALLPVRAAKESEKNGGLYQAFNRDIVRANCEDTFNELRAKFSELEAEYVSHGIRPYKNLPTFLEKNAVSITVRTSEAYKGFYVDMDAESDSVIVLSRRVEDEDSFGGAREFYRALQAQSPKLELHYEEERLSTVTVATVTVTANSFVEYCSTLGIEHTKIRFRTNTGKQYRAKIQYSDKDSVDMRWGMLVLPHDSSISRSSIYFPRPRQARKGSLQDPLVATQLKAIGDVSLLNEGYEVFLVK</sequence>
<reference evidence="2" key="1">
    <citation type="submission" date="2016-07" db="EMBL/GenBank/DDBJ databases">
        <title>Nontailed viruses are major unrecognized killers of bacteria in the ocean.</title>
        <authorList>
            <person name="Kauffman K."/>
            <person name="Hussain F."/>
            <person name="Yang J."/>
            <person name="Arevalo P."/>
            <person name="Brown J."/>
            <person name="Cutler M."/>
            <person name="Kelly L."/>
            <person name="Polz M.F."/>
        </authorList>
    </citation>
    <scope>NUCLEOTIDE SEQUENCE [LARGE SCALE GENOMIC DNA]</scope>
    <source>
        <strain evidence="2">10N.222.49.A5</strain>
    </source>
</reference>
<organism evidence="1 2">
    <name type="scientific">Vibrio breoganii</name>
    <dbReference type="NCBI Taxonomy" id="553239"/>
    <lineage>
        <taxon>Bacteria</taxon>
        <taxon>Pseudomonadati</taxon>
        <taxon>Pseudomonadota</taxon>
        <taxon>Gammaproteobacteria</taxon>
        <taxon>Vibrionales</taxon>
        <taxon>Vibrionaceae</taxon>
        <taxon>Vibrio</taxon>
    </lineage>
</organism>
<proteinExistence type="predicted"/>
<accession>A0AAP8N129</accession>
<evidence type="ECO:0000313" key="1">
    <source>
        <dbReference type="EMBL" id="PMP14023.1"/>
    </source>
</evidence>
<name>A0AAP8N129_9VIBR</name>
<evidence type="ECO:0000313" key="2">
    <source>
        <dbReference type="Proteomes" id="UP000235611"/>
    </source>
</evidence>
<gene>
    <name evidence="1" type="ORF">BCS93_04335</name>
</gene>
<dbReference type="AlphaFoldDB" id="A0AAP8N129"/>
<dbReference type="Proteomes" id="UP000235611">
    <property type="component" value="Unassembled WGS sequence"/>
</dbReference>
<protein>
    <submittedName>
        <fullName evidence="1">Uncharacterized protein</fullName>
    </submittedName>
</protein>
<dbReference type="RefSeq" id="WP_102460298.1">
    <property type="nucleotide sequence ID" value="NZ_MCXI02000004.1"/>
</dbReference>